<gene>
    <name evidence="2" type="ORF">PSYICH_LOCUS7656</name>
</gene>
<evidence type="ECO:0000313" key="3">
    <source>
        <dbReference type="Proteomes" id="UP001153636"/>
    </source>
</evidence>
<feature type="region of interest" description="Disordered" evidence="1">
    <location>
        <begin position="404"/>
        <end position="461"/>
    </location>
</feature>
<feature type="compositionally biased region" description="Acidic residues" evidence="1">
    <location>
        <begin position="141"/>
        <end position="160"/>
    </location>
</feature>
<evidence type="ECO:0000313" key="2">
    <source>
        <dbReference type="EMBL" id="CAH1106679.1"/>
    </source>
</evidence>
<feature type="compositionally biased region" description="Polar residues" evidence="1">
    <location>
        <begin position="732"/>
        <end position="746"/>
    </location>
</feature>
<feature type="compositionally biased region" description="Polar residues" evidence="1">
    <location>
        <begin position="304"/>
        <end position="321"/>
    </location>
</feature>
<sequence>MPKPDRAPKTPNPGFETTYTKHLKRRCRPNLEEINRIAKINNTNAFKAKLKINPISNVSTAHIPLTYHNTGISCSEQGGPLFEKTSERPSNELENLENLSNTTDNTIIGQEIALTLEETQSTIKDGGEKSEEQYYSSVESSDGENLEISDVDMEEPDTNQDTDKDPYSAKTDENSQTSEQEFSLTNANARNQNVDNFNSEYVSIPSAEGLKITILNSDIPQKLRQNIMRFDYTSGAEHSGDENLPPTLNQTEVETIVHPLPEQPEKLTLPDKRITLPQALTPKPSTSKVHVTEEKTEKLALPDNRTTLPQALTSKPTSSKAPATEEERTSPNSTFTFQRSKRSRRDNLNSIDQDKIESLPAESMDIQENTPPKISSNLRRVFKQKVTATLPNITLKNRYHVLTDESEEEESDDSIEKRKQNARKERRDSKKGGTETTNSSNKKEEVQAKRKNNMPPIVLEGVPEDHKGLTEALKDIIKGKFNVKYTNTSTIVFTEDRIDYDNVLANVKKEEMAYHTYTSKSDKSHAFVLRGLGDGTKIEDLEEDLMETYEIKIRAAYRMTTKSRPLFLVVTDPSITLDYLNRNVRVVLYTRITWELRRSTKQIIQCHNCQAWGHATSNCGRPSNCLKCAAGHHTRTCAKSRETPATCYNCGGDHPANFTKCKAYIDRVARLEERKQKTNNNTKKTYIPAPLPTKNRWESRREANSNSNYNTEFPLLPGNKADLPSSQQQSQENRNQPPRANSQPQGTQGGTGDFFALNHEMQELNSLVNIAELTRAVRELNSQLRECRSDASIFLTYNNFMNNLNTYKFRN</sequence>
<dbReference type="AlphaFoldDB" id="A0A9P0CQX1"/>
<dbReference type="OrthoDB" id="7487068at2759"/>
<feature type="region of interest" description="Disordered" evidence="1">
    <location>
        <begin position="672"/>
        <end position="753"/>
    </location>
</feature>
<feature type="compositionally biased region" description="Basic and acidic residues" evidence="1">
    <location>
        <begin position="414"/>
        <end position="433"/>
    </location>
</feature>
<name>A0A9P0CQX1_9CUCU</name>
<accession>A0A9P0CQX1</accession>
<feature type="region of interest" description="Disordered" evidence="1">
    <location>
        <begin position="1"/>
        <end position="22"/>
    </location>
</feature>
<dbReference type="EMBL" id="OV651814">
    <property type="protein sequence ID" value="CAH1106679.1"/>
    <property type="molecule type" value="Genomic_DNA"/>
</dbReference>
<feature type="compositionally biased region" description="Basic and acidic residues" evidence="1">
    <location>
        <begin position="161"/>
        <end position="173"/>
    </location>
</feature>
<feature type="region of interest" description="Disordered" evidence="1">
    <location>
        <begin position="121"/>
        <end position="182"/>
    </location>
</feature>
<reference evidence="2" key="1">
    <citation type="submission" date="2022-01" db="EMBL/GenBank/DDBJ databases">
        <authorList>
            <person name="King R."/>
        </authorList>
    </citation>
    <scope>NUCLEOTIDE SEQUENCE</scope>
</reference>
<evidence type="ECO:0008006" key="4">
    <source>
        <dbReference type="Google" id="ProtNLM"/>
    </source>
</evidence>
<feature type="compositionally biased region" description="Acidic residues" evidence="1">
    <location>
        <begin position="404"/>
        <end position="413"/>
    </location>
</feature>
<feature type="region of interest" description="Disordered" evidence="1">
    <location>
        <begin position="276"/>
        <end position="377"/>
    </location>
</feature>
<organism evidence="2 3">
    <name type="scientific">Psylliodes chrysocephalus</name>
    <dbReference type="NCBI Taxonomy" id="3402493"/>
    <lineage>
        <taxon>Eukaryota</taxon>
        <taxon>Metazoa</taxon>
        <taxon>Ecdysozoa</taxon>
        <taxon>Arthropoda</taxon>
        <taxon>Hexapoda</taxon>
        <taxon>Insecta</taxon>
        <taxon>Pterygota</taxon>
        <taxon>Neoptera</taxon>
        <taxon>Endopterygota</taxon>
        <taxon>Coleoptera</taxon>
        <taxon>Polyphaga</taxon>
        <taxon>Cucujiformia</taxon>
        <taxon>Chrysomeloidea</taxon>
        <taxon>Chrysomelidae</taxon>
        <taxon>Galerucinae</taxon>
        <taxon>Alticini</taxon>
        <taxon>Psylliodes</taxon>
    </lineage>
</organism>
<protein>
    <recommendedName>
        <fullName evidence="4">Gag-like protein</fullName>
    </recommendedName>
</protein>
<dbReference type="Proteomes" id="UP001153636">
    <property type="component" value="Chromosome 2"/>
</dbReference>
<proteinExistence type="predicted"/>
<feature type="compositionally biased region" description="Polar residues" evidence="1">
    <location>
        <begin position="366"/>
        <end position="377"/>
    </location>
</feature>
<keyword evidence="3" id="KW-1185">Reference proteome</keyword>
<feature type="compositionally biased region" description="Basic and acidic residues" evidence="1">
    <location>
        <begin position="290"/>
        <end position="300"/>
    </location>
</feature>
<evidence type="ECO:0000256" key="1">
    <source>
        <dbReference type="SAM" id="MobiDB-lite"/>
    </source>
</evidence>